<dbReference type="SUPFAM" id="SSF47413">
    <property type="entry name" value="lambda repressor-like DNA-binding domains"/>
    <property type="match status" value="1"/>
</dbReference>
<feature type="region of interest" description="Disordered" evidence="1">
    <location>
        <begin position="70"/>
        <end position="99"/>
    </location>
</feature>
<dbReference type="GO" id="GO:0003677">
    <property type="term" value="F:DNA binding"/>
    <property type="evidence" value="ECO:0007669"/>
    <property type="project" value="InterPro"/>
</dbReference>
<name>A0A1J5T2C4_9ZZZZ</name>
<reference evidence="3" key="1">
    <citation type="submission" date="2016-10" db="EMBL/GenBank/DDBJ databases">
        <title>Sequence of Gallionella enrichment culture.</title>
        <authorList>
            <person name="Poehlein A."/>
            <person name="Muehling M."/>
            <person name="Daniel R."/>
        </authorList>
    </citation>
    <scope>NUCLEOTIDE SEQUENCE</scope>
</reference>
<dbReference type="Gene3D" id="1.10.260.40">
    <property type="entry name" value="lambda repressor-like DNA-binding domains"/>
    <property type="match status" value="1"/>
</dbReference>
<protein>
    <submittedName>
        <fullName evidence="3">Antitoxin HipB</fullName>
    </submittedName>
</protein>
<evidence type="ECO:0000313" key="3">
    <source>
        <dbReference type="EMBL" id="OIR14943.1"/>
    </source>
</evidence>
<dbReference type="InterPro" id="IPR001387">
    <property type="entry name" value="Cro/C1-type_HTH"/>
</dbReference>
<evidence type="ECO:0000259" key="2">
    <source>
        <dbReference type="PROSITE" id="PS50943"/>
    </source>
</evidence>
<dbReference type="EMBL" id="MLJW01000010">
    <property type="protein sequence ID" value="OIR14943.1"/>
    <property type="molecule type" value="Genomic_DNA"/>
</dbReference>
<gene>
    <name evidence="3" type="primary">hipB_1</name>
    <name evidence="3" type="ORF">GALL_40590</name>
</gene>
<comment type="caution">
    <text evidence="3">The sequence shown here is derived from an EMBL/GenBank/DDBJ whole genome shotgun (WGS) entry which is preliminary data.</text>
</comment>
<feature type="domain" description="HTH cro/C1-type" evidence="2">
    <location>
        <begin position="15"/>
        <end position="71"/>
    </location>
</feature>
<proteinExistence type="predicted"/>
<dbReference type="PROSITE" id="PS50943">
    <property type="entry name" value="HTH_CROC1"/>
    <property type="match status" value="1"/>
</dbReference>
<evidence type="ECO:0000256" key="1">
    <source>
        <dbReference type="SAM" id="MobiDB-lite"/>
    </source>
</evidence>
<feature type="compositionally biased region" description="Low complexity" evidence="1">
    <location>
        <begin position="71"/>
        <end position="99"/>
    </location>
</feature>
<organism evidence="3">
    <name type="scientific">mine drainage metagenome</name>
    <dbReference type="NCBI Taxonomy" id="410659"/>
    <lineage>
        <taxon>unclassified sequences</taxon>
        <taxon>metagenomes</taxon>
        <taxon>ecological metagenomes</taxon>
    </lineage>
</organism>
<dbReference type="InterPro" id="IPR010982">
    <property type="entry name" value="Lambda_DNA-bd_dom_sf"/>
</dbReference>
<dbReference type="AlphaFoldDB" id="A0A1J5T2C4"/>
<accession>A0A1J5T2C4</accession>
<dbReference type="CDD" id="cd00093">
    <property type="entry name" value="HTH_XRE"/>
    <property type="match status" value="1"/>
</dbReference>
<dbReference type="SMART" id="SM00530">
    <property type="entry name" value="HTH_XRE"/>
    <property type="match status" value="1"/>
</dbReference>
<sequence length="99" mass="10426">MTYSVDTTVQLRAVLKALRKTRGMSQSELGRLMGVNQKRIAAIEANPGVTSWSQMVRMISALGGRVAVDDASNASGGKVSSSRSKASKAAGASKKQANW</sequence>
<dbReference type="Pfam" id="PF13560">
    <property type="entry name" value="HTH_31"/>
    <property type="match status" value="1"/>
</dbReference>